<feature type="signal peptide" evidence="1">
    <location>
        <begin position="1"/>
        <end position="24"/>
    </location>
</feature>
<dbReference type="CDD" id="cd02440">
    <property type="entry name" value="AdoMet_MTases"/>
    <property type="match status" value="1"/>
</dbReference>
<gene>
    <name evidence="3" type="ORF">EHSB41UT_01599</name>
</gene>
<dbReference type="Proteomes" id="UP000196573">
    <property type="component" value="Unassembled WGS sequence"/>
</dbReference>
<dbReference type="OrthoDB" id="9797252at2"/>
<evidence type="ECO:0000313" key="3">
    <source>
        <dbReference type="EMBL" id="SMA43474.1"/>
    </source>
</evidence>
<protein>
    <submittedName>
        <fullName evidence="3">Ubiquinone/menaquinone biosynthesis methyltransferase</fullName>
    </submittedName>
</protein>
<evidence type="ECO:0000313" key="4">
    <source>
        <dbReference type="Proteomes" id="UP000196573"/>
    </source>
</evidence>
<keyword evidence="3" id="KW-0489">Methyltransferase</keyword>
<feature type="chain" id="PRO_5013118239" evidence="1">
    <location>
        <begin position="25"/>
        <end position="263"/>
    </location>
</feature>
<evidence type="ECO:0000259" key="2">
    <source>
        <dbReference type="Pfam" id="PF08241"/>
    </source>
</evidence>
<name>A0A1X7AIB1_9GAMM</name>
<sequence>MARHSRFTLALSLLMAWLTQPVLAANTMQYSEQTAERYLHFNWLAKSLLEPVLQKALQDYHPATDTALALDYGCGTGIAIPYLKKAGYRVEGVDIEPNMLAAALTAHMDVPFTRITSGKIPRPENTYDLALASYVIVEIGDRDEIINIFKDIYRTLKPGGVLVVMGSSDERHNPDRQWASKDVDFPENRNRVSGSRVHSRYSKQDLDFYDYFWSTEDYRDFFTQSGFNLLEHQQPLATDDGRGYWKDELTIPATSLFVAQKPY</sequence>
<dbReference type="InterPro" id="IPR029063">
    <property type="entry name" value="SAM-dependent_MTases_sf"/>
</dbReference>
<keyword evidence="4" id="KW-1185">Reference proteome</keyword>
<dbReference type="PANTHER" id="PTHR43861:SF1">
    <property type="entry name" value="TRANS-ACONITATE 2-METHYLTRANSFERASE"/>
    <property type="match status" value="1"/>
</dbReference>
<dbReference type="GO" id="GO:0008757">
    <property type="term" value="F:S-adenosylmethionine-dependent methyltransferase activity"/>
    <property type="evidence" value="ECO:0007669"/>
    <property type="project" value="InterPro"/>
</dbReference>
<keyword evidence="3" id="KW-0830">Ubiquinone</keyword>
<keyword evidence="3" id="KW-0808">Transferase</keyword>
<dbReference type="Pfam" id="PF08241">
    <property type="entry name" value="Methyltransf_11"/>
    <property type="match status" value="1"/>
</dbReference>
<evidence type="ECO:0000256" key="1">
    <source>
        <dbReference type="SAM" id="SignalP"/>
    </source>
</evidence>
<dbReference type="AlphaFoldDB" id="A0A1X7AIB1"/>
<dbReference type="RefSeq" id="WP_087108620.1">
    <property type="nucleotide sequence ID" value="NZ_CBCSCN010000008.1"/>
</dbReference>
<dbReference type="InterPro" id="IPR013216">
    <property type="entry name" value="Methyltransf_11"/>
</dbReference>
<organism evidence="3 4">
    <name type="scientific">Parendozoicomonas haliclonae</name>
    <dbReference type="NCBI Taxonomy" id="1960125"/>
    <lineage>
        <taxon>Bacteria</taxon>
        <taxon>Pseudomonadati</taxon>
        <taxon>Pseudomonadota</taxon>
        <taxon>Gammaproteobacteria</taxon>
        <taxon>Oceanospirillales</taxon>
        <taxon>Endozoicomonadaceae</taxon>
        <taxon>Parendozoicomonas</taxon>
    </lineage>
</organism>
<dbReference type="GO" id="GO:0032259">
    <property type="term" value="P:methylation"/>
    <property type="evidence" value="ECO:0007669"/>
    <property type="project" value="UniProtKB-KW"/>
</dbReference>
<dbReference type="SUPFAM" id="SSF53335">
    <property type="entry name" value="S-adenosyl-L-methionine-dependent methyltransferases"/>
    <property type="match status" value="1"/>
</dbReference>
<accession>A0A1X7AIB1</accession>
<keyword evidence="1" id="KW-0732">Signal</keyword>
<dbReference type="EMBL" id="FWPT01000003">
    <property type="protein sequence ID" value="SMA43474.1"/>
    <property type="molecule type" value="Genomic_DNA"/>
</dbReference>
<feature type="domain" description="Methyltransferase type 11" evidence="2">
    <location>
        <begin position="70"/>
        <end position="164"/>
    </location>
</feature>
<dbReference type="Gene3D" id="3.40.50.150">
    <property type="entry name" value="Vaccinia Virus protein VP39"/>
    <property type="match status" value="1"/>
</dbReference>
<reference evidence="3 4" key="1">
    <citation type="submission" date="2017-03" db="EMBL/GenBank/DDBJ databases">
        <authorList>
            <person name="Afonso C.L."/>
            <person name="Miller P.J."/>
            <person name="Scott M.A."/>
            <person name="Spackman E."/>
            <person name="Goraichik I."/>
            <person name="Dimitrov K.M."/>
            <person name="Suarez D.L."/>
            <person name="Swayne D.E."/>
        </authorList>
    </citation>
    <scope>NUCLEOTIDE SEQUENCE [LARGE SCALE GENOMIC DNA]</scope>
    <source>
        <strain evidence="3">SB41UT1</strain>
    </source>
</reference>
<dbReference type="PANTHER" id="PTHR43861">
    <property type="entry name" value="TRANS-ACONITATE 2-METHYLTRANSFERASE-RELATED"/>
    <property type="match status" value="1"/>
</dbReference>
<proteinExistence type="predicted"/>